<keyword evidence="5 6" id="KW-0472">Membrane</keyword>
<keyword evidence="4 6" id="KW-1133">Transmembrane helix</keyword>
<accession>A0AAD9VAZ1</accession>
<feature type="region of interest" description="Disordered" evidence="7">
    <location>
        <begin position="451"/>
        <end position="516"/>
    </location>
</feature>
<keyword evidence="3 6" id="KW-0812">Transmembrane</keyword>
<feature type="compositionally biased region" description="Basic and acidic residues" evidence="7">
    <location>
        <begin position="387"/>
        <end position="404"/>
    </location>
</feature>
<gene>
    <name evidence="9" type="ORF">P5673_008098</name>
</gene>
<evidence type="ECO:0000256" key="6">
    <source>
        <dbReference type="RuleBase" id="RU367089"/>
    </source>
</evidence>
<evidence type="ECO:0000256" key="4">
    <source>
        <dbReference type="ARBA" id="ARBA00022989"/>
    </source>
</evidence>
<dbReference type="PANTHER" id="PTHR12372:SF7">
    <property type="entry name" value="PROTEIN PECANEX"/>
    <property type="match status" value="1"/>
</dbReference>
<dbReference type="Proteomes" id="UP001249851">
    <property type="component" value="Unassembled WGS sequence"/>
</dbReference>
<evidence type="ECO:0000256" key="2">
    <source>
        <dbReference type="ARBA" id="ARBA00010170"/>
    </source>
</evidence>
<feature type="transmembrane region" description="Helical" evidence="6">
    <location>
        <begin position="58"/>
        <end position="77"/>
    </location>
</feature>
<comment type="subcellular location">
    <subcellularLocation>
        <location evidence="1 6">Membrane</location>
        <topology evidence="1 6">Multi-pass membrane protein</topology>
    </subcellularLocation>
</comment>
<comment type="similarity">
    <text evidence="2 6">Belongs to the pecanex family.</text>
</comment>
<feature type="transmembrane region" description="Helical" evidence="6">
    <location>
        <begin position="882"/>
        <end position="902"/>
    </location>
</feature>
<keyword evidence="10" id="KW-1185">Reference proteome</keyword>
<evidence type="ECO:0000256" key="7">
    <source>
        <dbReference type="SAM" id="MobiDB-lite"/>
    </source>
</evidence>
<feature type="transmembrane region" description="Helical" evidence="6">
    <location>
        <begin position="702"/>
        <end position="722"/>
    </location>
</feature>
<dbReference type="GO" id="GO:0016020">
    <property type="term" value="C:membrane"/>
    <property type="evidence" value="ECO:0007669"/>
    <property type="project" value="UniProtKB-SubCell"/>
</dbReference>
<reference evidence="9" key="2">
    <citation type="journal article" date="2023" name="Science">
        <title>Genomic signatures of disease resistance in endangered staghorn corals.</title>
        <authorList>
            <person name="Vollmer S.V."/>
            <person name="Selwyn J.D."/>
            <person name="Despard B.A."/>
            <person name="Roesel C.L."/>
        </authorList>
    </citation>
    <scope>NUCLEOTIDE SEQUENCE</scope>
    <source>
        <strain evidence="9">K2</strain>
    </source>
</reference>
<feature type="transmembrane region" description="Helical" evidence="6">
    <location>
        <begin position="34"/>
        <end position="52"/>
    </location>
</feature>
<feature type="compositionally biased region" description="Polar residues" evidence="7">
    <location>
        <begin position="412"/>
        <end position="437"/>
    </location>
</feature>
<feature type="region of interest" description="Disordered" evidence="7">
    <location>
        <begin position="324"/>
        <end position="437"/>
    </location>
</feature>
<comment type="caution">
    <text evidence="6">Lacks conserved residue(s) required for the propagation of feature annotation.</text>
</comment>
<evidence type="ECO:0000256" key="3">
    <source>
        <dbReference type="ARBA" id="ARBA00022692"/>
    </source>
</evidence>
<proteinExistence type="inferred from homology"/>
<feature type="compositionally biased region" description="Basic and acidic residues" evidence="7">
    <location>
        <begin position="91"/>
        <end position="111"/>
    </location>
</feature>
<evidence type="ECO:0000313" key="9">
    <source>
        <dbReference type="EMBL" id="KAK2567305.1"/>
    </source>
</evidence>
<comment type="caution">
    <text evidence="9">The sequence shown here is derived from an EMBL/GenBank/DDBJ whole genome shotgun (WGS) entry which is preliminary data.</text>
</comment>
<feature type="region of interest" description="Disordered" evidence="7">
    <location>
        <begin position="91"/>
        <end position="125"/>
    </location>
</feature>
<dbReference type="PANTHER" id="PTHR12372">
    <property type="entry name" value="PECANEX"/>
    <property type="match status" value="1"/>
</dbReference>
<evidence type="ECO:0000256" key="5">
    <source>
        <dbReference type="ARBA" id="ARBA00023136"/>
    </source>
</evidence>
<feature type="transmembrane region" description="Helical" evidence="6">
    <location>
        <begin position="812"/>
        <end position="830"/>
    </location>
</feature>
<protein>
    <recommendedName>
        <fullName evidence="6">Pecanex-like protein</fullName>
    </recommendedName>
</protein>
<dbReference type="Pfam" id="PF05041">
    <property type="entry name" value="Pecanex_C"/>
    <property type="match status" value="1"/>
</dbReference>
<reference evidence="9" key="1">
    <citation type="journal article" date="2023" name="G3 (Bethesda)">
        <title>Whole genome assembly and annotation of the endangered Caribbean coral Acropora cervicornis.</title>
        <authorList>
            <person name="Selwyn J.D."/>
            <person name="Vollmer S.V."/>
        </authorList>
    </citation>
    <scope>NUCLEOTIDE SEQUENCE</scope>
    <source>
        <strain evidence="9">K2</strain>
    </source>
</reference>
<sequence length="1751" mass="195917">MGSQTLEILRQGVWASLTGGWFFDPHQEIFTNTFHFYLWIVLLCLPFSLYLATAPSTLVWIIYSTFIAVLFLAIKLLNYRLHHMFDGEEIRSESEQQEVRSGESITERDDVVPAGAGDNAPQPGAGEVIEMDVMNSCSQDVPNKSVEENITQPATTVATATTSALSMPSTYPSSLLTRSSSVAAPASIHKVLSFGTFKSYFSFYVTALVLDLDDGCEDEDMAVVDLRSNRIKEKEISFADELEESEQLEKRLRQSDLSTLPLPIMESHMEFRSVPGLVVSDIWKIQEDAKRGILVQTKSEGSNVNGTGSPRNIYQPLGLSALESRGSLYPPTSSGDIHESTPFGSGISNQSEIGSRSGSDYDGASLSRNESQSEKSVVPRMRSISDIVRETGHARGGEDKRQAEADVETPSALDTLSLQDSGRFHNPSTSSQPESIDSVSVNITMNKDTASTVAQSGSIGEPDGSGQESSDLLTLAHRSSSSARRRRPSLQRRRRAETGAIRRRRRQDLAGDILTQNAEAGPLTHLALSHDDTSPGAQHTYQDEFGVWHTYVFHPDTAFSAVLQPSPHSPARLRNLLRENWETSSSTSTVVLDTTLPGHLPPRISVVRRGSSHTRWPDTMSSVSIPFTRPTSVASAEKPRPHYFKFQLFPGKALKIKFDRLALLALMDRNKYKREAAASVFLAILVAVLGYRLLLADFFKDFWIFVFCFVLAGCQFTLIKSVQPDAASPTHGHNHMIVFSRPTYFCILAVLILLLDKLSQSPGISAGAVVYSGFPIDLPGWTVASSQHVSHLDMLVFGGNAITSLKGALWSFLRNIIAVSFLYGFCYGAMQHADFGGQNVLFSVFCGLLTKRLQNDVVCCIFILVFVFAIHLSTVFTSLQPYVSYFLYAVAGCVGILNHYLWPQLHKPLPWLCFAKPFLRSREFNHAGPAVICVTGLKLLRSSFSDSSRQHLVLLWTVLFFHFDYRHSSETFVVDYFFMSIFMSKLYELILKVRFVVTYIAPWQITWGSAFHAFAQPFSVPHSAMLFFQAVVSSALSAPLNPFLGSAIFITSYVRPVKFWEKDYNTSRVDHSNTRLSSQLDRSPGSDDNNLNSIFYEHLTRSLQHSLCGDLMLGRWGPYSTGDCFVLASDYLNALVHIIEVGNGLVTFQVRGLEFRGTYCQQREVEAITEGVEDDDGCCCCEPGHLPNMLSLNAAFGQRWLAWEVSATQYIIEGYSISDNSAASMLQVFDLRKILVTYYVKSVIFYAVRSAKLTHWLHNDFIKDQLEAVQDSQYVDVDPTFYHNIDEDYDLRQGGISKTSFLNCYLAWIQYCASRRDPSARRILCWLPCALRFVCWPGERLVQLRIISQPGDFRITSPKDEWVFADVDLLRKVVAPGVRMSLKLHQDHFTSPEEYDELPVLFDAISAHEETLVISHEGDPKWRQAVLANTPSLLALRHVFDDGTDEYKIIMLNKRYLSFRVIKINRECVRGLWAGQLQELIFLRNRNPERGSIQNAKQALRNIINSSCDQPIGYPIYVSPLTTSYADSNSQLSRMVGGPLSFNGITGCLRRLWHRIRMRCGPTCPSGGDIPDVSVPDVSLGTAYVERCTSFREGSLYVTTRRSTPTSSFNRGQPNLRTSQRSTASSGSKRPNTLTMASAQPQSPGAFVTVDDLTQRVRIIDRSQVYDSINLGRRIDVQWPSELMRERGGRSYWKDWNPVEGMEGVVVHRWTPCHRDPARRSHVDRSIVLVQIDDKFVPIAESGVAGADIEV</sequence>
<evidence type="ECO:0000259" key="8">
    <source>
        <dbReference type="Pfam" id="PF05041"/>
    </source>
</evidence>
<feature type="transmembrane region" description="Helical" evidence="6">
    <location>
        <begin position="857"/>
        <end position="876"/>
    </location>
</feature>
<feature type="compositionally biased region" description="Basic residues" evidence="7">
    <location>
        <begin position="483"/>
        <end position="506"/>
    </location>
</feature>
<dbReference type="EMBL" id="JARQWQ010000014">
    <property type="protein sequence ID" value="KAK2567305.1"/>
    <property type="molecule type" value="Genomic_DNA"/>
</dbReference>
<feature type="transmembrane region" description="Helical" evidence="6">
    <location>
        <begin position="676"/>
        <end position="696"/>
    </location>
</feature>
<organism evidence="9 10">
    <name type="scientific">Acropora cervicornis</name>
    <name type="common">Staghorn coral</name>
    <dbReference type="NCBI Taxonomy" id="6130"/>
    <lineage>
        <taxon>Eukaryota</taxon>
        <taxon>Metazoa</taxon>
        <taxon>Cnidaria</taxon>
        <taxon>Anthozoa</taxon>
        <taxon>Hexacorallia</taxon>
        <taxon>Scleractinia</taxon>
        <taxon>Astrocoeniina</taxon>
        <taxon>Acroporidae</taxon>
        <taxon>Acropora</taxon>
    </lineage>
</organism>
<feature type="region of interest" description="Disordered" evidence="7">
    <location>
        <begin position="1602"/>
        <end position="1642"/>
    </location>
</feature>
<feature type="compositionally biased region" description="Polar residues" evidence="7">
    <location>
        <begin position="342"/>
        <end position="358"/>
    </location>
</feature>
<feature type="transmembrane region" description="Helical" evidence="6">
    <location>
        <begin position="734"/>
        <end position="755"/>
    </location>
</feature>
<dbReference type="InterPro" id="IPR039797">
    <property type="entry name" value="Pecanex"/>
</dbReference>
<evidence type="ECO:0000256" key="1">
    <source>
        <dbReference type="ARBA" id="ARBA00004141"/>
    </source>
</evidence>
<name>A0AAD9VAZ1_ACRCE</name>
<evidence type="ECO:0000313" key="10">
    <source>
        <dbReference type="Proteomes" id="UP001249851"/>
    </source>
</evidence>
<feature type="domain" description="Pecanex C-terminal" evidence="8">
    <location>
        <begin position="1351"/>
        <end position="1531"/>
    </location>
</feature>
<dbReference type="InterPro" id="IPR007735">
    <property type="entry name" value="Pecanex_C"/>
</dbReference>